<protein>
    <submittedName>
        <fullName evidence="1">Uncharacterized protein</fullName>
    </submittedName>
</protein>
<comment type="caution">
    <text evidence="1">The sequence shown here is derived from an EMBL/GenBank/DDBJ whole genome shotgun (WGS) entry which is preliminary data.</text>
</comment>
<dbReference type="EMBL" id="QTJU01000004">
    <property type="protein sequence ID" value="RFM27562.1"/>
    <property type="molecule type" value="Genomic_DNA"/>
</dbReference>
<evidence type="ECO:0000313" key="2">
    <source>
        <dbReference type="Proteomes" id="UP000261284"/>
    </source>
</evidence>
<organism evidence="1 2">
    <name type="scientific">Deminuibacter soli</name>
    <dbReference type="NCBI Taxonomy" id="2291815"/>
    <lineage>
        <taxon>Bacteria</taxon>
        <taxon>Pseudomonadati</taxon>
        <taxon>Bacteroidota</taxon>
        <taxon>Chitinophagia</taxon>
        <taxon>Chitinophagales</taxon>
        <taxon>Chitinophagaceae</taxon>
        <taxon>Deminuibacter</taxon>
    </lineage>
</organism>
<dbReference type="Proteomes" id="UP000261284">
    <property type="component" value="Unassembled WGS sequence"/>
</dbReference>
<dbReference type="RefSeq" id="WP_116847639.1">
    <property type="nucleotide sequence ID" value="NZ_QTJU01000004.1"/>
</dbReference>
<accession>A0A3E1NI25</accession>
<reference evidence="1 2" key="1">
    <citation type="submission" date="2018-08" db="EMBL/GenBank/DDBJ databases">
        <title>Chitinophagaceae sp. K23C18032701, a novel bacterium isolated from forest soil.</title>
        <authorList>
            <person name="Wang C."/>
        </authorList>
    </citation>
    <scope>NUCLEOTIDE SEQUENCE [LARGE SCALE GENOMIC DNA]</scope>
    <source>
        <strain evidence="1 2">K23C18032701</strain>
    </source>
</reference>
<proteinExistence type="predicted"/>
<evidence type="ECO:0000313" key="1">
    <source>
        <dbReference type="EMBL" id="RFM27562.1"/>
    </source>
</evidence>
<keyword evidence="2" id="KW-1185">Reference proteome</keyword>
<dbReference type="AlphaFoldDB" id="A0A3E1NI25"/>
<gene>
    <name evidence="1" type="ORF">DXN05_12635</name>
</gene>
<name>A0A3E1NI25_9BACT</name>
<sequence>MYHIVSQSGQPQAVLYNNAILELDTYQPLGIILGNSVYGLYAQPCGRIFKGHIRSVSGHLLGKLVKDENIVVSAETVQHCMQFAWQVIAQMQGDGCLWVDDLHNWHHLSLLHILTQQSTAEPVMAVH</sequence>